<keyword evidence="5" id="KW-0808">Transferase</keyword>
<name>B8D203_HALOH</name>
<keyword evidence="12" id="KW-1185">Reference proteome</keyword>
<dbReference type="GO" id="GO:0005886">
    <property type="term" value="C:plasma membrane"/>
    <property type="evidence" value="ECO:0007669"/>
    <property type="project" value="TreeGrafter"/>
</dbReference>
<dbReference type="SUPFAM" id="SSF55874">
    <property type="entry name" value="ATPase domain of HSP90 chaperone/DNA topoisomerase II/histidine kinase"/>
    <property type="match status" value="1"/>
</dbReference>
<sequence>MTEKRFLAMTGLVLILALFLLDSNHVTRQIILILTVVIWLFFILKSRHEERIVDIVNEQLSDVLNGNLNRRILVDSKGKYSDFVVRVNELIDKLQDEAIKNKQYEASFKRVMSNISHDIRTPLTSILGYAEALKDGLAEDDEEREKYREIMVMKARRLKKLVDKLFFLARLEAGEEELDFKVYDLAEVTRECIIDFLPRINKEDLELKTEIPEQECLIYADHLALERMIDNLISNSINYGKEGGIIGVKLFRQEQKYVLQVWDKGPGITEDKLPHIFNRLYVGDKSVERQISGSGLGLAITRRLIEKHNGRITVDSKPYEKTIFSLHFPAI</sequence>
<dbReference type="InterPro" id="IPR036097">
    <property type="entry name" value="HisK_dim/P_sf"/>
</dbReference>
<evidence type="ECO:0000313" key="11">
    <source>
        <dbReference type="EMBL" id="ACL69230.1"/>
    </source>
</evidence>
<dbReference type="GO" id="GO:0016036">
    <property type="term" value="P:cellular response to phosphate starvation"/>
    <property type="evidence" value="ECO:0007669"/>
    <property type="project" value="TreeGrafter"/>
</dbReference>
<evidence type="ECO:0000313" key="12">
    <source>
        <dbReference type="Proteomes" id="UP000000719"/>
    </source>
</evidence>
<dbReference type="InterPro" id="IPR036890">
    <property type="entry name" value="HATPase_C_sf"/>
</dbReference>
<evidence type="ECO:0000259" key="10">
    <source>
        <dbReference type="PROSITE" id="PS50109"/>
    </source>
</evidence>
<comment type="subcellular location">
    <subcellularLocation>
        <location evidence="2">Membrane</location>
    </subcellularLocation>
</comment>
<dbReference type="InterPro" id="IPR003594">
    <property type="entry name" value="HATPase_dom"/>
</dbReference>
<keyword evidence="9" id="KW-0812">Transmembrane</keyword>
<organism evidence="11 12">
    <name type="scientific">Halothermothrix orenii (strain H 168 / OCM 544 / DSM 9562)</name>
    <dbReference type="NCBI Taxonomy" id="373903"/>
    <lineage>
        <taxon>Bacteria</taxon>
        <taxon>Bacillati</taxon>
        <taxon>Bacillota</taxon>
        <taxon>Clostridia</taxon>
        <taxon>Halanaerobiales</taxon>
        <taxon>Halothermotrichaceae</taxon>
        <taxon>Halothermothrix</taxon>
    </lineage>
</organism>
<keyword evidence="4" id="KW-0597">Phosphoprotein</keyword>
<dbReference type="InterPro" id="IPR004358">
    <property type="entry name" value="Sig_transdc_His_kin-like_C"/>
</dbReference>
<evidence type="ECO:0000256" key="3">
    <source>
        <dbReference type="ARBA" id="ARBA00012438"/>
    </source>
</evidence>
<dbReference type="CDD" id="cd00082">
    <property type="entry name" value="HisKA"/>
    <property type="match status" value="1"/>
</dbReference>
<evidence type="ECO:0000256" key="9">
    <source>
        <dbReference type="SAM" id="Phobius"/>
    </source>
</evidence>
<dbReference type="Gene3D" id="1.10.287.130">
    <property type="match status" value="1"/>
</dbReference>
<keyword evidence="6 11" id="KW-0418">Kinase</keyword>
<dbReference type="EMBL" id="CP001098">
    <property type="protein sequence ID" value="ACL69230.1"/>
    <property type="molecule type" value="Genomic_DNA"/>
</dbReference>
<dbReference type="InterPro" id="IPR050351">
    <property type="entry name" value="BphY/WalK/GraS-like"/>
</dbReference>
<evidence type="ECO:0000256" key="6">
    <source>
        <dbReference type="ARBA" id="ARBA00022777"/>
    </source>
</evidence>
<dbReference type="PANTHER" id="PTHR45453:SF1">
    <property type="entry name" value="PHOSPHATE REGULON SENSOR PROTEIN PHOR"/>
    <property type="match status" value="1"/>
</dbReference>
<dbReference type="PANTHER" id="PTHR45453">
    <property type="entry name" value="PHOSPHATE REGULON SENSOR PROTEIN PHOR"/>
    <property type="match status" value="1"/>
</dbReference>
<dbReference type="eggNOG" id="COG2205">
    <property type="taxonomic scope" value="Bacteria"/>
</dbReference>
<keyword evidence="7" id="KW-0902">Two-component regulatory system</keyword>
<dbReference type="PROSITE" id="PS50109">
    <property type="entry name" value="HIS_KIN"/>
    <property type="match status" value="1"/>
</dbReference>
<dbReference type="HOGENOM" id="CLU_000445_89_3_9"/>
<dbReference type="InterPro" id="IPR005467">
    <property type="entry name" value="His_kinase_dom"/>
</dbReference>
<dbReference type="AlphaFoldDB" id="B8D203"/>
<dbReference type="Proteomes" id="UP000000719">
    <property type="component" value="Chromosome"/>
</dbReference>
<dbReference type="CDD" id="cd00075">
    <property type="entry name" value="HATPase"/>
    <property type="match status" value="1"/>
</dbReference>
<proteinExistence type="predicted"/>
<evidence type="ECO:0000256" key="8">
    <source>
        <dbReference type="ARBA" id="ARBA00023136"/>
    </source>
</evidence>
<dbReference type="FunFam" id="3.30.565.10:FF:000006">
    <property type="entry name" value="Sensor histidine kinase WalK"/>
    <property type="match status" value="1"/>
</dbReference>
<keyword evidence="8 9" id="KW-0472">Membrane</keyword>
<reference evidence="11 12" key="1">
    <citation type="journal article" date="2009" name="PLoS ONE">
        <title>Genome analysis of the anaerobic thermohalophilic bacterium Halothermothrix orenii.</title>
        <authorList>
            <person name="Mavromatis K."/>
            <person name="Ivanova N."/>
            <person name="Anderson I."/>
            <person name="Lykidis A."/>
            <person name="Hooper S.D."/>
            <person name="Sun H."/>
            <person name="Kunin V."/>
            <person name="Lapidus A."/>
            <person name="Hugenholtz P."/>
            <person name="Patel B."/>
            <person name="Kyrpides N.C."/>
        </authorList>
    </citation>
    <scope>NUCLEOTIDE SEQUENCE [LARGE SCALE GENOMIC DNA]</scope>
    <source>
        <strain evidence="12">H 168 / OCM 544 / DSM 9562</strain>
    </source>
</reference>
<dbReference type="GO" id="GO:0000155">
    <property type="term" value="F:phosphorelay sensor kinase activity"/>
    <property type="evidence" value="ECO:0007669"/>
    <property type="project" value="InterPro"/>
</dbReference>
<feature type="domain" description="Histidine kinase" evidence="10">
    <location>
        <begin position="114"/>
        <end position="331"/>
    </location>
</feature>
<dbReference type="STRING" id="373903.Hore_04720"/>
<evidence type="ECO:0000256" key="7">
    <source>
        <dbReference type="ARBA" id="ARBA00023012"/>
    </source>
</evidence>
<dbReference type="PRINTS" id="PR00344">
    <property type="entry name" value="BCTRLSENSOR"/>
</dbReference>
<evidence type="ECO:0000256" key="2">
    <source>
        <dbReference type="ARBA" id="ARBA00004370"/>
    </source>
</evidence>
<dbReference type="FunFam" id="1.10.287.130:FF:000001">
    <property type="entry name" value="Two-component sensor histidine kinase"/>
    <property type="match status" value="1"/>
</dbReference>
<evidence type="ECO:0000256" key="1">
    <source>
        <dbReference type="ARBA" id="ARBA00000085"/>
    </source>
</evidence>
<dbReference type="InterPro" id="IPR003661">
    <property type="entry name" value="HisK_dim/P_dom"/>
</dbReference>
<evidence type="ECO:0000256" key="5">
    <source>
        <dbReference type="ARBA" id="ARBA00022679"/>
    </source>
</evidence>
<dbReference type="GO" id="GO:0004721">
    <property type="term" value="F:phosphoprotein phosphatase activity"/>
    <property type="evidence" value="ECO:0007669"/>
    <property type="project" value="TreeGrafter"/>
</dbReference>
<dbReference type="Pfam" id="PF02518">
    <property type="entry name" value="HATPase_c"/>
    <property type="match status" value="1"/>
</dbReference>
<dbReference type="EC" id="2.7.13.3" evidence="3"/>
<evidence type="ECO:0000256" key="4">
    <source>
        <dbReference type="ARBA" id="ARBA00022553"/>
    </source>
</evidence>
<protein>
    <recommendedName>
        <fullName evidence="3">histidine kinase</fullName>
        <ecNumber evidence="3">2.7.13.3</ecNumber>
    </recommendedName>
</protein>
<feature type="transmembrane region" description="Helical" evidence="9">
    <location>
        <begin position="27"/>
        <end position="44"/>
    </location>
</feature>
<accession>B8D203</accession>
<feature type="transmembrane region" description="Helical" evidence="9">
    <location>
        <begin position="5"/>
        <end position="21"/>
    </location>
</feature>
<dbReference type="KEGG" id="hor:Hore_04720"/>
<dbReference type="SUPFAM" id="SSF47384">
    <property type="entry name" value="Homodimeric domain of signal transducing histidine kinase"/>
    <property type="match status" value="1"/>
</dbReference>
<dbReference type="SMART" id="SM00388">
    <property type="entry name" value="HisKA"/>
    <property type="match status" value="1"/>
</dbReference>
<dbReference type="Pfam" id="PF00512">
    <property type="entry name" value="HisKA"/>
    <property type="match status" value="1"/>
</dbReference>
<keyword evidence="9" id="KW-1133">Transmembrane helix</keyword>
<dbReference type="SMART" id="SM00387">
    <property type="entry name" value="HATPase_c"/>
    <property type="match status" value="1"/>
</dbReference>
<comment type="catalytic activity">
    <reaction evidence="1">
        <text>ATP + protein L-histidine = ADP + protein N-phospho-L-histidine.</text>
        <dbReference type="EC" id="2.7.13.3"/>
    </reaction>
</comment>
<gene>
    <name evidence="11" type="ordered locus">Hore_04720</name>
</gene>
<dbReference type="Gene3D" id="3.30.565.10">
    <property type="entry name" value="Histidine kinase-like ATPase, C-terminal domain"/>
    <property type="match status" value="1"/>
</dbReference>